<feature type="transmembrane region" description="Helical" evidence="8">
    <location>
        <begin position="314"/>
        <end position="336"/>
    </location>
</feature>
<evidence type="ECO:0000256" key="3">
    <source>
        <dbReference type="ARBA" id="ARBA00022448"/>
    </source>
</evidence>
<dbReference type="Pfam" id="PF07690">
    <property type="entry name" value="MFS_1"/>
    <property type="match status" value="1"/>
</dbReference>
<dbReference type="InterPro" id="IPR011701">
    <property type="entry name" value="MFS"/>
</dbReference>
<dbReference type="AlphaFoldDB" id="A0A974SQ57"/>
<dbReference type="GO" id="GO:1990961">
    <property type="term" value="P:xenobiotic detoxification by transmembrane export across the plasma membrane"/>
    <property type="evidence" value="ECO:0007669"/>
    <property type="project" value="InterPro"/>
</dbReference>
<dbReference type="PANTHER" id="PTHR43124:SF3">
    <property type="entry name" value="CHLORAMPHENICOL EFFLUX PUMP RV0191"/>
    <property type="match status" value="1"/>
</dbReference>
<dbReference type="PROSITE" id="PS50850">
    <property type="entry name" value="MFS"/>
    <property type="match status" value="1"/>
</dbReference>
<gene>
    <name evidence="10" type="ORF">IWH25_03445</name>
</gene>
<dbReference type="EMBL" id="CP064781">
    <property type="protein sequence ID" value="QRJ64421.1"/>
    <property type="molecule type" value="Genomic_DNA"/>
</dbReference>
<feature type="transmembrane region" description="Helical" evidence="8">
    <location>
        <begin position="162"/>
        <end position="184"/>
    </location>
</feature>
<dbReference type="InterPro" id="IPR004812">
    <property type="entry name" value="Efflux_drug-R_Bcr/CmlA"/>
</dbReference>
<evidence type="ECO:0000256" key="2">
    <source>
        <dbReference type="ARBA" id="ARBA00006236"/>
    </source>
</evidence>
<feature type="transmembrane region" description="Helical" evidence="8">
    <location>
        <begin position="48"/>
        <end position="67"/>
    </location>
</feature>
<protein>
    <recommendedName>
        <fullName evidence="8">Bcr/CflA family efflux transporter</fullName>
    </recommendedName>
</protein>
<evidence type="ECO:0000256" key="4">
    <source>
        <dbReference type="ARBA" id="ARBA00022475"/>
    </source>
</evidence>
<dbReference type="GO" id="GO:0005886">
    <property type="term" value="C:plasma membrane"/>
    <property type="evidence" value="ECO:0007669"/>
    <property type="project" value="UniProtKB-SubCell"/>
</dbReference>
<evidence type="ECO:0000256" key="1">
    <source>
        <dbReference type="ARBA" id="ARBA00004651"/>
    </source>
</evidence>
<evidence type="ECO:0000256" key="6">
    <source>
        <dbReference type="ARBA" id="ARBA00022989"/>
    </source>
</evidence>
<dbReference type="NCBIfam" id="TIGR00710">
    <property type="entry name" value="efflux_Bcr_CflA"/>
    <property type="match status" value="1"/>
</dbReference>
<evidence type="ECO:0000256" key="7">
    <source>
        <dbReference type="ARBA" id="ARBA00023136"/>
    </source>
</evidence>
<keyword evidence="8" id="KW-0997">Cell inner membrane</keyword>
<evidence type="ECO:0000256" key="8">
    <source>
        <dbReference type="RuleBase" id="RU365088"/>
    </source>
</evidence>
<feature type="transmembrane region" description="Helical" evidence="8">
    <location>
        <begin position="76"/>
        <end position="95"/>
    </location>
</feature>
<keyword evidence="7 8" id="KW-0472">Membrane</keyword>
<evidence type="ECO:0000256" key="5">
    <source>
        <dbReference type="ARBA" id="ARBA00022692"/>
    </source>
</evidence>
<dbReference type="GO" id="GO:0042910">
    <property type="term" value="F:xenobiotic transmembrane transporter activity"/>
    <property type="evidence" value="ECO:0007669"/>
    <property type="project" value="InterPro"/>
</dbReference>
<keyword evidence="5 8" id="KW-0812">Transmembrane</keyword>
<comment type="subcellular location">
    <subcellularLocation>
        <location evidence="8">Cell inner membrane</location>
        <topology evidence="8">Multi-pass membrane protein</topology>
    </subcellularLocation>
    <subcellularLocation>
        <location evidence="1">Cell membrane</location>
        <topology evidence="1">Multi-pass membrane protein</topology>
    </subcellularLocation>
</comment>
<feature type="transmembrane region" description="Helical" evidence="8">
    <location>
        <begin position="213"/>
        <end position="238"/>
    </location>
</feature>
<dbReference type="Gene3D" id="1.20.1720.10">
    <property type="entry name" value="Multidrug resistance protein D"/>
    <property type="match status" value="1"/>
</dbReference>
<comment type="caution">
    <text evidence="8">Lacks conserved residue(s) required for the propagation of feature annotation.</text>
</comment>
<dbReference type="SUPFAM" id="SSF103473">
    <property type="entry name" value="MFS general substrate transporter"/>
    <property type="match status" value="1"/>
</dbReference>
<dbReference type="PANTHER" id="PTHR43124">
    <property type="entry name" value="PURINE EFFLUX PUMP PBUE"/>
    <property type="match status" value="1"/>
</dbReference>
<keyword evidence="6 8" id="KW-1133">Transmembrane helix</keyword>
<keyword evidence="3 8" id="KW-0813">Transport</keyword>
<feature type="transmembrane region" description="Helical" evidence="8">
    <location>
        <begin position="250"/>
        <end position="272"/>
    </location>
</feature>
<evidence type="ECO:0000313" key="11">
    <source>
        <dbReference type="Proteomes" id="UP000663444"/>
    </source>
</evidence>
<keyword evidence="11" id="KW-1185">Reference proteome</keyword>
<proteinExistence type="inferred from homology"/>
<sequence length="396" mass="42244">MTRRLSDRGFALLLAALSALGPFSIDTYLPSFPEIGEKLGASPLQVQQTLTAYLIPFAAMALWHGAIADALGRRRVILWALALFALASAGCAFATKIEHLWLLRAAQGISAGAGVVIGRAIVRDLYDGAAAQRLMSHVAITFALAPAIAPVIGGWLHSWFGWRAVFVFLTLLTATLWLVSWRWLPETLPADRRRSLHPVYLGRTYWKVLTRPSFLAATAALACNFCGFFIYVLSAPVFLLTHLGVSERAFLWLFGPAMGGLMLGSWLSGRLAGTLTPLQCIGRGYAVMAAAALFNLALSHALPAGVPWSVLPLFVYTTGMALAMSALTLLALDPFAGERGLAASCQTFLQSGTNGLVAGLVAPLLWASTTTLAWGMAGFALLGAGASALYLRSRHD</sequence>
<dbReference type="Proteomes" id="UP000663444">
    <property type="component" value="Chromosome"/>
</dbReference>
<reference evidence="10" key="1">
    <citation type="submission" date="2020-11" db="EMBL/GenBank/DDBJ databases">
        <title>Azospira restricta DSM 18626 genome sequence.</title>
        <authorList>
            <person name="Moe W.M."/>
        </authorList>
    </citation>
    <scope>NUCLEOTIDE SEQUENCE</scope>
    <source>
        <strain evidence="10">DSM 18626</strain>
    </source>
</reference>
<comment type="similarity">
    <text evidence="2 8">Belongs to the major facilitator superfamily. Bcr/CmlA family.</text>
</comment>
<name>A0A974SQ57_9RHOO</name>
<evidence type="ECO:0000313" key="10">
    <source>
        <dbReference type="EMBL" id="QRJ64421.1"/>
    </source>
</evidence>
<dbReference type="InterPro" id="IPR020846">
    <property type="entry name" value="MFS_dom"/>
</dbReference>
<feature type="transmembrane region" description="Helical" evidence="8">
    <location>
        <begin position="284"/>
        <end position="302"/>
    </location>
</feature>
<organism evidence="10 11">
    <name type="scientific">Azospira restricta</name>
    <dbReference type="NCBI Taxonomy" id="404405"/>
    <lineage>
        <taxon>Bacteria</taxon>
        <taxon>Pseudomonadati</taxon>
        <taxon>Pseudomonadota</taxon>
        <taxon>Betaproteobacteria</taxon>
        <taxon>Rhodocyclales</taxon>
        <taxon>Rhodocyclaceae</taxon>
        <taxon>Azospira</taxon>
    </lineage>
</organism>
<dbReference type="RefSeq" id="WP_203387963.1">
    <property type="nucleotide sequence ID" value="NZ_CP064781.1"/>
</dbReference>
<evidence type="ECO:0000259" key="9">
    <source>
        <dbReference type="PROSITE" id="PS50850"/>
    </source>
</evidence>
<feature type="domain" description="Major facilitator superfamily (MFS) profile" evidence="9">
    <location>
        <begin position="10"/>
        <end position="395"/>
    </location>
</feature>
<dbReference type="InterPro" id="IPR036259">
    <property type="entry name" value="MFS_trans_sf"/>
</dbReference>
<dbReference type="KEGG" id="ares:IWH25_03445"/>
<feature type="transmembrane region" description="Helical" evidence="8">
    <location>
        <begin position="348"/>
        <end position="366"/>
    </location>
</feature>
<dbReference type="CDD" id="cd17320">
    <property type="entry name" value="MFS_MdfA_MDR_like"/>
    <property type="match status" value="1"/>
</dbReference>
<dbReference type="InterPro" id="IPR050189">
    <property type="entry name" value="MFS_Efflux_Transporters"/>
</dbReference>
<feature type="transmembrane region" description="Helical" evidence="8">
    <location>
        <begin position="372"/>
        <end position="391"/>
    </location>
</feature>
<keyword evidence="4" id="KW-1003">Cell membrane</keyword>
<feature type="transmembrane region" description="Helical" evidence="8">
    <location>
        <begin position="134"/>
        <end position="156"/>
    </location>
</feature>
<accession>A0A974SQ57</accession>
<feature type="transmembrane region" description="Helical" evidence="8">
    <location>
        <begin position="101"/>
        <end position="122"/>
    </location>
</feature>